<dbReference type="PROSITE" id="PS50995">
    <property type="entry name" value="HTH_MARR_2"/>
    <property type="match status" value="1"/>
</dbReference>
<dbReference type="OrthoDB" id="161622at2"/>
<dbReference type="InterPro" id="IPR039422">
    <property type="entry name" value="MarR/SlyA-like"/>
</dbReference>
<dbReference type="InterPro" id="IPR036390">
    <property type="entry name" value="WH_DNA-bd_sf"/>
</dbReference>
<evidence type="ECO:0000259" key="1">
    <source>
        <dbReference type="PROSITE" id="PS50995"/>
    </source>
</evidence>
<reference evidence="2 3" key="1">
    <citation type="journal article" date="2009" name="PLoS Genet.">
        <title>Localized plasticity in the streamlined genomes of vinyl chloride respiring Dehalococcoides.</title>
        <authorList>
            <person name="McMurdie P.J."/>
            <person name="Behrens S.F."/>
            <person name="Muller J.A."/>
            <person name="Goke J."/>
            <person name="Ritalahti K.M."/>
            <person name="Wagner R."/>
            <person name="Goltsman E."/>
            <person name="Lapidus A."/>
            <person name="Holmes S."/>
            <person name="Loffler F.E."/>
            <person name="Spormann A.M."/>
        </authorList>
    </citation>
    <scope>NUCLEOTIDE SEQUENCE [LARGE SCALE GENOMIC DNA]</scope>
    <source>
        <strain evidence="2 3">VS</strain>
    </source>
</reference>
<accession>D2BJG0</accession>
<dbReference type="PANTHER" id="PTHR33164">
    <property type="entry name" value="TRANSCRIPTIONAL REGULATOR, MARR FAMILY"/>
    <property type="match status" value="1"/>
</dbReference>
<feature type="domain" description="HTH marR-type" evidence="1">
    <location>
        <begin position="12"/>
        <end position="143"/>
    </location>
</feature>
<dbReference type="Proteomes" id="UP000002506">
    <property type="component" value="Chromosome"/>
</dbReference>
<evidence type="ECO:0000313" key="2">
    <source>
        <dbReference type="EMBL" id="ACZ62460.1"/>
    </source>
</evidence>
<name>D2BJG0_DEHMV</name>
<dbReference type="SUPFAM" id="SSF46785">
    <property type="entry name" value="Winged helix' DNA-binding domain"/>
    <property type="match status" value="1"/>
</dbReference>
<dbReference type="InterPro" id="IPR000835">
    <property type="entry name" value="HTH_MarR-typ"/>
</dbReference>
<dbReference type="GO" id="GO:0006950">
    <property type="term" value="P:response to stress"/>
    <property type="evidence" value="ECO:0007669"/>
    <property type="project" value="TreeGrafter"/>
</dbReference>
<protein>
    <submittedName>
        <fullName evidence="2">Transcriptional regulator, MarR family</fullName>
    </submittedName>
</protein>
<dbReference type="InterPro" id="IPR036388">
    <property type="entry name" value="WH-like_DNA-bd_sf"/>
</dbReference>
<organism evidence="2 3">
    <name type="scientific">Dehalococcoides mccartyi (strain VS)</name>
    <dbReference type="NCBI Taxonomy" id="311424"/>
    <lineage>
        <taxon>Bacteria</taxon>
        <taxon>Bacillati</taxon>
        <taxon>Chloroflexota</taxon>
        <taxon>Dehalococcoidia</taxon>
        <taxon>Dehalococcoidales</taxon>
        <taxon>Dehalococcoidaceae</taxon>
        <taxon>Dehalococcoides</taxon>
    </lineage>
</organism>
<dbReference type="AlphaFoldDB" id="D2BJG0"/>
<dbReference type="EMBL" id="CP001827">
    <property type="protein sequence ID" value="ACZ62460.1"/>
    <property type="molecule type" value="Genomic_DNA"/>
</dbReference>
<sequence length="159" mass="18304">MEYSEAYKWDPNDAASLLLMRSRRAIYKELEKAYFKIGISPEQAGVFDQIATKGKATISDITHRLLREPHTILGLINRMEANGLIFKEKDPDNHSMITISLTEKGYDVYWQMLEIRNNMVKPTSVLADDEREQLEKLLQKILDASLDRLGKYIGNKDAQ</sequence>
<dbReference type="eggNOG" id="COG1846">
    <property type="taxonomic scope" value="Bacteria"/>
</dbReference>
<evidence type="ECO:0000313" key="3">
    <source>
        <dbReference type="Proteomes" id="UP000002506"/>
    </source>
</evidence>
<dbReference type="SMART" id="SM00347">
    <property type="entry name" value="HTH_MARR"/>
    <property type="match status" value="1"/>
</dbReference>
<dbReference type="GO" id="GO:0003700">
    <property type="term" value="F:DNA-binding transcription factor activity"/>
    <property type="evidence" value="ECO:0007669"/>
    <property type="project" value="InterPro"/>
</dbReference>
<dbReference type="HOGENOM" id="CLU_1657948_0_0_0"/>
<dbReference type="Pfam" id="PF12802">
    <property type="entry name" value="MarR_2"/>
    <property type="match status" value="1"/>
</dbReference>
<dbReference type="KEGG" id="dev:DhcVS_1361"/>
<gene>
    <name evidence="2" type="primary">rdhR</name>
    <name evidence="2" type="ordered locus">DhcVS_1361</name>
</gene>
<dbReference type="RefSeq" id="WP_012882597.1">
    <property type="nucleotide sequence ID" value="NC_013552.1"/>
</dbReference>
<dbReference type="Gene3D" id="1.10.10.10">
    <property type="entry name" value="Winged helix-like DNA-binding domain superfamily/Winged helix DNA-binding domain"/>
    <property type="match status" value="1"/>
</dbReference>
<proteinExistence type="predicted"/>
<dbReference type="PANTHER" id="PTHR33164:SF101">
    <property type="entry name" value="TRANSCRIPTIONAL REPRESSOR MPRA"/>
    <property type="match status" value="1"/>
</dbReference>